<dbReference type="EMBL" id="SOCP01000006">
    <property type="protein sequence ID" value="TDV50747.1"/>
    <property type="molecule type" value="Genomic_DNA"/>
</dbReference>
<reference evidence="4 5" key="1">
    <citation type="submission" date="2019-03" db="EMBL/GenBank/DDBJ databases">
        <title>Genomic Encyclopedia of Archaeal and Bacterial Type Strains, Phase II (KMG-II): from individual species to whole genera.</title>
        <authorList>
            <person name="Goeker M."/>
        </authorList>
    </citation>
    <scope>NUCLEOTIDE SEQUENCE [LARGE SCALE GENOMIC DNA]</scope>
    <source>
        <strain evidence="4 5">DSM 45499</strain>
    </source>
</reference>
<dbReference type="RefSeq" id="WP_133904322.1">
    <property type="nucleotide sequence ID" value="NZ_SOCP01000006.1"/>
</dbReference>
<dbReference type="InterPro" id="IPR002539">
    <property type="entry name" value="MaoC-like_dom"/>
</dbReference>
<dbReference type="PANTHER" id="PTHR43841:SF1">
    <property type="entry name" value="3-HYDROXYACYL-THIOESTER DEHYDRATASE X"/>
    <property type="match status" value="1"/>
</dbReference>
<comment type="similarity">
    <text evidence="1">Belongs to the enoyl-CoA hydratase/isomerase family.</text>
</comment>
<accession>A0A4R7VNE6</accession>
<dbReference type="InterPro" id="IPR029069">
    <property type="entry name" value="HotDog_dom_sf"/>
</dbReference>
<evidence type="ECO:0000313" key="5">
    <source>
        <dbReference type="Proteomes" id="UP000294927"/>
    </source>
</evidence>
<protein>
    <submittedName>
        <fullName evidence="4">MaoC dehydratase-like protein</fullName>
    </submittedName>
</protein>
<dbReference type="SUPFAM" id="SSF54637">
    <property type="entry name" value="Thioesterase/thiol ester dehydrase-isomerase"/>
    <property type="match status" value="2"/>
</dbReference>
<feature type="domain" description="MaoC-like" evidence="3">
    <location>
        <begin position="176"/>
        <end position="259"/>
    </location>
</feature>
<evidence type="ECO:0000259" key="3">
    <source>
        <dbReference type="Pfam" id="PF01575"/>
    </source>
</evidence>
<feature type="region of interest" description="Disordered" evidence="2">
    <location>
        <begin position="151"/>
        <end position="176"/>
    </location>
</feature>
<keyword evidence="5" id="KW-1185">Reference proteome</keyword>
<dbReference type="Pfam" id="PF01575">
    <property type="entry name" value="MaoC_dehydratas"/>
    <property type="match status" value="1"/>
</dbReference>
<dbReference type="OrthoDB" id="9774179at2"/>
<proteinExistence type="inferred from homology"/>
<evidence type="ECO:0000256" key="1">
    <source>
        <dbReference type="ARBA" id="ARBA00005254"/>
    </source>
</evidence>
<evidence type="ECO:0000256" key="2">
    <source>
        <dbReference type="SAM" id="MobiDB-lite"/>
    </source>
</evidence>
<gene>
    <name evidence="4" type="ORF">CLV71_10688</name>
</gene>
<organism evidence="4 5">
    <name type="scientific">Actinophytocola oryzae</name>
    <dbReference type="NCBI Taxonomy" id="502181"/>
    <lineage>
        <taxon>Bacteria</taxon>
        <taxon>Bacillati</taxon>
        <taxon>Actinomycetota</taxon>
        <taxon>Actinomycetes</taxon>
        <taxon>Pseudonocardiales</taxon>
        <taxon>Pseudonocardiaceae</taxon>
    </lineage>
</organism>
<evidence type="ECO:0000313" key="4">
    <source>
        <dbReference type="EMBL" id="TDV50747.1"/>
    </source>
</evidence>
<dbReference type="AlphaFoldDB" id="A0A4R7VNE6"/>
<name>A0A4R7VNE6_9PSEU</name>
<sequence length="276" mass="30385">MVELSAPPSLRVLYPKAVLTGFRRKGGELPDTVYTLSGVTTDPTHLAAYDRVCGFRLTDELPATYPHVLTFPLQIKLMSGSDFPFPLVGSVHVANRITTVRPLRIDEKLDLRVRLENLRDHPRGRQFDVVSEAYVDGEVVWTDVSTYLRRGGGSGGGEKSGHAGPPEPTAVWRVPDDTGRRYGEVSGDRNPIHLYRLTARMFGFPRAIAHGMWTKARCLAAFEGRLPDAYTVDVAFKLPVLLPARVGFAAADTDGGRRFDLFDAKSGKPHLTGEIS</sequence>
<dbReference type="PANTHER" id="PTHR43841">
    <property type="entry name" value="3-HYDROXYACYL-THIOESTER DEHYDRATASE HTDX-RELATED"/>
    <property type="match status" value="1"/>
</dbReference>
<comment type="caution">
    <text evidence="4">The sequence shown here is derived from an EMBL/GenBank/DDBJ whole genome shotgun (WGS) entry which is preliminary data.</text>
</comment>
<dbReference type="Gene3D" id="3.10.129.10">
    <property type="entry name" value="Hotdog Thioesterase"/>
    <property type="match status" value="1"/>
</dbReference>
<dbReference type="Proteomes" id="UP000294927">
    <property type="component" value="Unassembled WGS sequence"/>
</dbReference>